<evidence type="ECO:0000256" key="1">
    <source>
        <dbReference type="ARBA" id="ARBA00006865"/>
    </source>
</evidence>
<dbReference type="InterPro" id="IPR013320">
    <property type="entry name" value="ConA-like_dom_sf"/>
</dbReference>
<dbReference type="AlphaFoldDB" id="A0A1Y1T8U3"/>
<dbReference type="Proteomes" id="UP000192746">
    <property type="component" value="Unassembled WGS sequence"/>
</dbReference>
<reference evidence="3 4" key="1">
    <citation type="submission" date="2013-04" db="EMBL/GenBank/DDBJ databases">
        <title>Zunongwangia sp. 22II14-10F7 Genome Sequencing.</title>
        <authorList>
            <person name="Lai Q."/>
            <person name="Shao Z."/>
        </authorList>
    </citation>
    <scope>NUCLEOTIDE SEQUENCE [LARGE SCALE GENOMIC DNA]</scope>
    <source>
        <strain evidence="3 4">22II14-10F7</strain>
    </source>
</reference>
<comment type="caution">
    <text evidence="3">The sequence shown here is derived from an EMBL/GenBank/DDBJ whole genome shotgun (WGS) entry which is preliminary data.</text>
</comment>
<proteinExistence type="inferred from homology"/>
<evidence type="ECO:0000259" key="2">
    <source>
        <dbReference type="PROSITE" id="PS51762"/>
    </source>
</evidence>
<evidence type="ECO:0000313" key="3">
    <source>
        <dbReference type="EMBL" id="ORL47112.1"/>
    </source>
</evidence>
<dbReference type="InterPro" id="IPR000757">
    <property type="entry name" value="Beta-glucanase-like"/>
</dbReference>
<comment type="similarity">
    <text evidence="1">Belongs to the glycosyl hydrolase 16 family.</text>
</comment>
<name>A0A1Y1T8U3_9FLAO</name>
<dbReference type="PROSITE" id="PS51257">
    <property type="entry name" value="PROKAR_LIPOPROTEIN"/>
    <property type="match status" value="1"/>
</dbReference>
<accession>A0A1Y1T8U3</accession>
<dbReference type="Pfam" id="PF00722">
    <property type="entry name" value="Glyco_hydro_16"/>
    <property type="match status" value="1"/>
</dbReference>
<dbReference type="GO" id="GO:0004553">
    <property type="term" value="F:hydrolase activity, hydrolyzing O-glycosyl compounds"/>
    <property type="evidence" value="ECO:0007669"/>
    <property type="project" value="InterPro"/>
</dbReference>
<evidence type="ECO:0000313" key="4">
    <source>
        <dbReference type="Proteomes" id="UP000192746"/>
    </source>
</evidence>
<dbReference type="Gene3D" id="2.60.120.200">
    <property type="match status" value="1"/>
</dbReference>
<organism evidence="3 4">
    <name type="scientific">Zunongwangia atlantica 22II14-10F7</name>
    <dbReference type="NCBI Taxonomy" id="1185767"/>
    <lineage>
        <taxon>Bacteria</taxon>
        <taxon>Pseudomonadati</taxon>
        <taxon>Bacteroidota</taxon>
        <taxon>Flavobacteriia</taxon>
        <taxon>Flavobacteriales</taxon>
        <taxon>Flavobacteriaceae</taxon>
        <taxon>Zunongwangia</taxon>
    </lineage>
</organism>
<gene>
    <name evidence="3" type="ORF">IIF7_00070</name>
</gene>
<keyword evidence="4" id="KW-1185">Reference proteome</keyword>
<dbReference type="SUPFAM" id="SSF49899">
    <property type="entry name" value="Concanavalin A-like lectins/glucanases"/>
    <property type="match status" value="1"/>
</dbReference>
<dbReference type="PANTHER" id="PTHR10963:SF55">
    <property type="entry name" value="GLYCOSIDE HYDROLASE FAMILY 16 PROTEIN"/>
    <property type="match status" value="1"/>
</dbReference>
<dbReference type="CDD" id="cd08023">
    <property type="entry name" value="GH16_laminarinase_like"/>
    <property type="match status" value="1"/>
</dbReference>
<dbReference type="EMBL" id="ARYN01000001">
    <property type="protein sequence ID" value="ORL47112.1"/>
    <property type="molecule type" value="Genomic_DNA"/>
</dbReference>
<feature type="domain" description="GH16" evidence="2">
    <location>
        <begin position="34"/>
        <end position="259"/>
    </location>
</feature>
<dbReference type="PANTHER" id="PTHR10963">
    <property type="entry name" value="GLYCOSYL HYDROLASE-RELATED"/>
    <property type="match status" value="1"/>
</dbReference>
<dbReference type="STRING" id="1185767.IIF7_00070"/>
<dbReference type="GO" id="GO:0005975">
    <property type="term" value="P:carbohydrate metabolic process"/>
    <property type="evidence" value="ECO:0007669"/>
    <property type="project" value="InterPro"/>
</dbReference>
<sequence length="259" mass="29845">MNLNNMKARFAILGLVFLSLQSCSTQEKELIWEEDFDGNSLNMDYWSYENGDGCPDICGWGNNERQVYRPENLEIKDGMAIITAEKDGDDYFSSRINTKEKFEFQYGTIETRAKVPGGHGIWPAIWMLGDNIGEVGWPASGEIDIMEYVGRMKDTLHTTLHTPATYGDNASTKVTKIDNVEDDFHVYKVEWSKDEIVYFIDGKKVYTFSPKVKDDEHYPFRHKFYFLLNMAIGGNFGGPEVDDSIFPTKFYIDYIKVYQ</sequence>
<dbReference type="PROSITE" id="PS51762">
    <property type="entry name" value="GH16_2"/>
    <property type="match status" value="1"/>
</dbReference>
<dbReference type="InterPro" id="IPR050546">
    <property type="entry name" value="Glycosyl_Hydrlase_16"/>
</dbReference>
<protein>
    <submittedName>
        <fullName evidence="3">Laminarinase</fullName>
    </submittedName>
</protein>